<evidence type="ECO:0000259" key="6">
    <source>
        <dbReference type="PROSITE" id="PS51352"/>
    </source>
</evidence>
<feature type="chain" id="PRO_5047263139" evidence="5">
    <location>
        <begin position="20"/>
        <end position="365"/>
    </location>
</feature>
<accession>A0ABV6L2M1</accession>
<keyword evidence="4" id="KW-0676">Redox-active center</keyword>
<evidence type="ECO:0000256" key="1">
    <source>
        <dbReference type="ARBA" id="ARBA00004196"/>
    </source>
</evidence>
<keyword evidence="5" id="KW-0732">Signal</keyword>
<evidence type="ECO:0000256" key="4">
    <source>
        <dbReference type="ARBA" id="ARBA00023284"/>
    </source>
</evidence>
<evidence type="ECO:0000256" key="2">
    <source>
        <dbReference type="ARBA" id="ARBA00022748"/>
    </source>
</evidence>
<comment type="subcellular location">
    <subcellularLocation>
        <location evidence="1">Cell envelope</location>
    </subcellularLocation>
</comment>
<reference evidence="7 8" key="1">
    <citation type="submission" date="2024-09" db="EMBL/GenBank/DDBJ databases">
        <authorList>
            <person name="Sun Q."/>
            <person name="Mori K."/>
        </authorList>
    </citation>
    <scope>NUCLEOTIDE SEQUENCE [LARGE SCALE GENOMIC DNA]</scope>
    <source>
        <strain evidence="7 8">NCAIM B.02415</strain>
    </source>
</reference>
<comment type="caution">
    <text evidence="7">The sequence shown here is derived from an EMBL/GenBank/DDBJ whole genome shotgun (WGS) entry which is preliminary data.</text>
</comment>
<protein>
    <submittedName>
        <fullName evidence="7">Redoxin domain-containing protein</fullName>
    </submittedName>
</protein>
<evidence type="ECO:0000256" key="3">
    <source>
        <dbReference type="ARBA" id="ARBA00023157"/>
    </source>
</evidence>
<keyword evidence="2" id="KW-0201">Cytochrome c-type biogenesis</keyword>
<dbReference type="EMBL" id="JBHLTS010000018">
    <property type="protein sequence ID" value="MFC0513906.1"/>
    <property type="molecule type" value="Genomic_DNA"/>
</dbReference>
<dbReference type="InterPro" id="IPR017937">
    <property type="entry name" value="Thioredoxin_CS"/>
</dbReference>
<dbReference type="Pfam" id="PF14289">
    <property type="entry name" value="DUF4369"/>
    <property type="match status" value="1"/>
</dbReference>
<dbReference type="Pfam" id="PF00578">
    <property type="entry name" value="AhpC-TSA"/>
    <property type="match status" value="1"/>
</dbReference>
<dbReference type="InterPro" id="IPR013766">
    <property type="entry name" value="Thioredoxin_domain"/>
</dbReference>
<evidence type="ECO:0000256" key="5">
    <source>
        <dbReference type="SAM" id="SignalP"/>
    </source>
</evidence>
<feature type="domain" description="Thioredoxin" evidence="6">
    <location>
        <begin position="227"/>
        <end position="365"/>
    </location>
</feature>
<dbReference type="Proteomes" id="UP001589828">
    <property type="component" value="Unassembled WGS sequence"/>
</dbReference>
<keyword evidence="8" id="KW-1185">Reference proteome</keyword>
<dbReference type="PROSITE" id="PS00194">
    <property type="entry name" value="THIOREDOXIN_1"/>
    <property type="match status" value="1"/>
</dbReference>
<dbReference type="InterPro" id="IPR050553">
    <property type="entry name" value="Thioredoxin_ResA/DsbE_sf"/>
</dbReference>
<sequence length="365" mass="41331">MKTFLLLLLSLFIVFNLNAQQKKIASIAISVEIIGLKDHDKYYLNGPSIMGLDSCIVQNGQIHFKYTGEPDQVSIGKTKDSGGVGDDLLVGFWTDKQDIKITGDKANRESMTISGSALWDNFIQLNKITQPIQDKRNEIVINSTYHNQDSVKSRLDSVAAVKKTVLLTYIQSNLHSYAGIILLYYSKIDKTFTTDEARGLLKQFDPELQNSKYGHLVQQLNKSYDQTKIGQMAPDFEQANQHGKPVRLSAFKGKYVLLEFSSSWCGPCRAMNPQLVKLYNKFKNKDFEIISVSTDVNRQTWLKTIKDDGLIWPQLSDLKGQQNEVATLYNINGIPHNFLIDKQGKIIEDNIYPDQLAEKLDTLLK</sequence>
<name>A0ABV6L2M1_9SPHI</name>
<dbReference type="PANTHER" id="PTHR42852">
    <property type="entry name" value="THIOL:DISULFIDE INTERCHANGE PROTEIN DSBE"/>
    <property type="match status" value="1"/>
</dbReference>
<dbReference type="InterPro" id="IPR036249">
    <property type="entry name" value="Thioredoxin-like_sf"/>
</dbReference>
<dbReference type="Gene3D" id="3.40.30.10">
    <property type="entry name" value="Glutaredoxin"/>
    <property type="match status" value="1"/>
</dbReference>
<dbReference type="InterPro" id="IPR000866">
    <property type="entry name" value="AhpC/TSA"/>
</dbReference>
<evidence type="ECO:0000313" key="8">
    <source>
        <dbReference type="Proteomes" id="UP001589828"/>
    </source>
</evidence>
<dbReference type="SUPFAM" id="SSF52833">
    <property type="entry name" value="Thioredoxin-like"/>
    <property type="match status" value="1"/>
</dbReference>
<feature type="signal peptide" evidence="5">
    <location>
        <begin position="1"/>
        <end position="19"/>
    </location>
</feature>
<organism evidence="7 8">
    <name type="scientific">Mucilaginibacter angelicae</name>
    <dbReference type="NCBI Taxonomy" id="869718"/>
    <lineage>
        <taxon>Bacteria</taxon>
        <taxon>Pseudomonadati</taxon>
        <taxon>Bacteroidota</taxon>
        <taxon>Sphingobacteriia</taxon>
        <taxon>Sphingobacteriales</taxon>
        <taxon>Sphingobacteriaceae</taxon>
        <taxon>Mucilaginibacter</taxon>
    </lineage>
</organism>
<gene>
    <name evidence="7" type="ORF">ACFFGT_06835</name>
</gene>
<dbReference type="CDD" id="cd02966">
    <property type="entry name" value="TlpA_like_family"/>
    <property type="match status" value="1"/>
</dbReference>
<evidence type="ECO:0000313" key="7">
    <source>
        <dbReference type="EMBL" id="MFC0513906.1"/>
    </source>
</evidence>
<keyword evidence="3" id="KW-1015">Disulfide bond</keyword>
<dbReference type="PANTHER" id="PTHR42852:SF6">
    <property type="entry name" value="THIOL:DISULFIDE INTERCHANGE PROTEIN DSBE"/>
    <property type="match status" value="1"/>
</dbReference>
<dbReference type="RefSeq" id="WP_377021766.1">
    <property type="nucleotide sequence ID" value="NZ_JBHLTS010000018.1"/>
</dbReference>
<proteinExistence type="predicted"/>
<dbReference type="PROSITE" id="PS51352">
    <property type="entry name" value="THIOREDOXIN_2"/>
    <property type="match status" value="1"/>
</dbReference>
<dbReference type="InterPro" id="IPR025380">
    <property type="entry name" value="DUF4369"/>
</dbReference>